<dbReference type="EMBL" id="GDID01005422">
    <property type="protein sequence ID" value="JAP91184.1"/>
    <property type="molecule type" value="Transcribed_RNA"/>
</dbReference>
<keyword evidence="1" id="KW-1133">Transmembrane helix</keyword>
<organism evidence="2">
    <name type="scientific">Trepomonas sp. PC1</name>
    <dbReference type="NCBI Taxonomy" id="1076344"/>
    <lineage>
        <taxon>Eukaryota</taxon>
        <taxon>Metamonada</taxon>
        <taxon>Diplomonadida</taxon>
        <taxon>Hexamitidae</taxon>
        <taxon>Hexamitinae</taxon>
        <taxon>Trepomonas</taxon>
    </lineage>
</organism>
<accession>A0A146K5M5</accession>
<proteinExistence type="predicted"/>
<gene>
    <name evidence="2" type="ORF">TPC1_17276</name>
</gene>
<feature type="transmembrane region" description="Helical" evidence="1">
    <location>
        <begin position="341"/>
        <end position="360"/>
    </location>
</feature>
<keyword evidence="1" id="KW-0472">Membrane</keyword>
<protein>
    <submittedName>
        <fullName evidence="2">Uncharacterized protein</fullName>
    </submittedName>
</protein>
<evidence type="ECO:0000256" key="1">
    <source>
        <dbReference type="SAM" id="Phobius"/>
    </source>
</evidence>
<name>A0A146K5M5_9EUKA</name>
<reference evidence="2" key="1">
    <citation type="submission" date="2015-07" db="EMBL/GenBank/DDBJ databases">
        <title>Adaptation to a free-living lifestyle via gene acquisitions in the diplomonad Trepomonas sp. PC1.</title>
        <authorList>
            <person name="Xu F."/>
            <person name="Jerlstrom-Hultqvist J."/>
            <person name="Kolisko M."/>
            <person name="Simpson A.G.B."/>
            <person name="Roger A.J."/>
            <person name="Svard S.G."/>
            <person name="Andersson J.O."/>
        </authorList>
    </citation>
    <scope>NUCLEOTIDE SEQUENCE</scope>
    <source>
        <strain evidence="2">PC1</strain>
    </source>
</reference>
<evidence type="ECO:0000313" key="2">
    <source>
        <dbReference type="EMBL" id="JAP91184.1"/>
    </source>
</evidence>
<sequence length="376" mass="42347">FTLILTEVWPKKIVPITEYTNFEQLYSNLLNQNKDGIMKLMNQIEQYEPEVFPECENTETLCKNFKQIIGGNYNKFNAYLIASLDPMIMMHKQANMLMGSSISIFENHQYRKELYQLIQPLIFVVSSQKLSATGIAGLGGFLQVKKGEQAIGFTNSFGAVADVPDKEKFAPIFAARIQQLKQVHYSFATLLSDAADSASTLEKYFQDNKEKLSTYSYLFAIMDGNSSKFLSTTNSKYIRVFGFDQDNKEEKNIVQSSCEANMKNVLESDFRLVKVERTLKSKTKDGMEAQSLLDNLRAFPFRTEYTAALNVQDIANLQKCTSIFDGVEVVNCADPPPPENAASISCSIILMIAIIVAWVYGCMFAKKFDSGEIIAK</sequence>
<keyword evidence="1" id="KW-0812">Transmembrane</keyword>
<feature type="non-terminal residue" evidence="2">
    <location>
        <position position="1"/>
    </location>
</feature>
<dbReference type="AlphaFoldDB" id="A0A146K5M5"/>